<keyword evidence="7" id="KW-0472">Membrane</keyword>
<dbReference type="CDD" id="cd07332">
    <property type="entry name" value="M48C_Oma1_like"/>
    <property type="match status" value="1"/>
</dbReference>
<sequence length="388" mass="42015">MTTSVRSPWGPRPEGVLCDFVDGESAHRHEVYVQLRPNEAGLSLSYTDDRGQAQTWIWPLAQLRHVEGQTKLKWGPARLGVFTNVMTPTARLYVRDTDMLHDIETRAPSLRRRAPVTGRGRLMGLIAGATGSVALIVFFLIPLIADQLATLLPIEGERALGEKTYQQVREAFSGGFVPLGECADEQGLAALKQMETKLLAASTLASDAVQLTVLDFDMVNAFALPGGRIVVMRGLIDAAETPDEVAAVIAHEMGHVDHRDPTRHALRSVGTFGVLSLVFGDFAGGTMVLMGANQLVNAQYSQAAESAADSYAHEMLPRAGISPGALAPLFERLKAEYGDSEGLASHLASHPQLGDRVTRAQSAAESYVDEGVPFMSNMAWQRLRQICD</sequence>
<evidence type="ECO:0000256" key="2">
    <source>
        <dbReference type="ARBA" id="ARBA00022723"/>
    </source>
</evidence>
<evidence type="ECO:0000259" key="8">
    <source>
        <dbReference type="Pfam" id="PF01435"/>
    </source>
</evidence>
<dbReference type="GO" id="GO:0016020">
    <property type="term" value="C:membrane"/>
    <property type="evidence" value="ECO:0007669"/>
    <property type="project" value="TreeGrafter"/>
</dbReference>
<dbReference type="PANTHER" id="PTHR22726:SF1">
    <property type="entry name" value="METALLOENDOPEPTIDASE OMA1, MITOCHONDRIAL"/>
    <property type="match status" value="1"/>
</dbReference>
<dbReference type="GO" id="GO:0051603">
    <property type="term" value="P:proteolysis involved in protein catabolic process"/>
    <property type="evidence" value="ECO:0007669"/>
    <property type="project" value="TreeGrafter"/>
</dbReference>
<keyword evidence="7" id="KW-1133">Transmembrane helix</keyword>
<dbReference type="AlphaFoldDB" id="A0A1G7UV23"/>
<evidence type="ECO:0000256" key="6">
    <source>
        <dbReference type="RuleBase" id="RU003983"/>
    </source>
</evidence>
<evidence type="ECO:0000256" key="4">
    <source>
        <dbReference type="ARBA" id="ARBA00022833"/>
    </source>
</evidence>
<dbReference type="InterPro" id="IPR051156">
    <property type="entry name" value="Mito/Outer_Membr_Metalloprot"/>
</dbReference>
<keyword evidence="3 6" id="KW-0378">Hydrolase</keyword>
<keyword evidence="5 6" id="KW-0482">Metalloprotease</keyword>
<dbReference type="OrthoDB" id="9810445at2"/>
<name>A0A1G7UV23_9RHOB</name>
<dbReference type="InterPro" id="IPR001915">
    <property type="entry name" value="Peptidase_M48"/>
</dbReference>
<comment type="cofactor">
    <cofactor evidence="6">
        <name>Zn(2+)</name>
        <dbReference type="ChEBI" id="CHEBI:29105"/>
    </cofactor>
    <text evidence="6">Binds 1 zinc ion per subunit.</text>
</comment>
<proteinExistence type="inferred from homology"/>
<dbReference type="GO" id="GO:0046872">
    <property type="term" value="F:metal ion binding"/>
    <property type="evidence" value="ECO:0007669"/>
    <property type="project" value="UniProtKB-KW"/>
</dbReference>
<keyword evidence="4 6" id="KW-0862">Zinc</keyword>
<dbReference type="PANTHER" id="PTHR22726">
    <property type="entry name" value="METALLOENDOPEPTIDASE OMA1"/>
    <property type="match status" value="1"/>
</dbReference>
<feature type="domain" description="Peptidase M48" evidence="8">
    <location>
        <begin position="191"/>
        <end position="362"/>
    </location>
</feature>
<dbReference type="Gene3D" id="3.30.2010.10">
    <property type="entry name" value="Metalloproteases ('zincins'), catalytic domain"/>
    <property type="match status" value="1"/>
</dbReference>
<dbReference type="GO" id="GO:0004222">
    <property type="term" value="F:metalloendopeptidase activity"/>
    <property type="evidence" value="ECO:0007669"/>
    <property type="project" value="InterPro"/>
</dbReference>
<evidence type="ECO:0000256" key="5">
    <source>
        <dbReference type="ARBA" id="ARBA00023049"/>
    </source>
</evidence>
<accession>A0A1G7UV23</accession>
<keyword evidence="7" id="KW-0812">Transmembrane</keyword>
<dbReference type="Proteomes" id="UP000182284">
    <property type="component" value="Unassembled WGS sequence"/>
</dbReference>
<evidence type="ECO:0000256" key="1">
    <source>
        <dbReference type="ARBA" id="ARBA00022670"/>
    </source>
</evidence>
<evidence type="ECO:0000313" key="9">
    <source>
        <dbReference type="EMBL" id="SDG51346.1"/>
    </source>
</evidence>
<dbReference type="Pfam" id="PF01435">
    <property type="entry name" value="Peptidase_M48"/>
    <property type="match status" value="1"/>
</dbReference>
<reference evidence="9 10" key="1">
    <citation type="submission" date="2016-10" db="EMBL/GenBank/DDBJ databases">
        <authorList>
            <person name="de Groot N.N."/>
        </authorList>
    </citation>
    <scope>NUCLEOTIDE SEQUENCE [LARGE SCALE GENOMIC DNA]</scope>
    <source>
        <strain evidence="9 10">DSM 27375</strain>
    </source>
</reference>
<evidence type="ECO:0000313" key="10">
    <source>
        <dbReference type="Proteomes" id="UP000182284"/>
    </source>
</evidence>
<gene>
    <name evidence="9" type="ORF">SAMN04488117_1272</name>
</gene>
<keyword evidence="2" id="KW-0479">Metal-binding</keyword>
<keyword evidence="1 6" id="KW-0645">Protease</keyword>
<feature type="transmembrane region" description="Helical" evidence="7">
    <location>
        <begin position="122"/>
        <end position="145"/>
    </location>
</feature>
<organism evidence="9 10">
    <name type="scientific">Celeribacter baekdonensis</name>
    <dbReference type="NCBI Taxonomy" id="875171"/>
    <lineage>
        <taxon>Bacteria</taxon>
        <taxon>Pseudomonadati</taxon>
        <taxon>Pseudomonadota</taxon>
        <taxon>Alphaproteobacteria</taxon>
        <taxon>Rhodobacterales</taxon>
        <taxon>Roseobacteraceae</taxon>
        <taxon>Celeribacter</taxon>
    </lineage>
</organism>
<evidence type="ECO:0000256" key="7">
    <source>
        <dbReference type="SAM" id="Phobius"/>
    </source>
</evidence>
<dbReference type="RefSeq" id="WP_083351946.1">
    <property type="nucleotide sequence ID" value="NZ_FNBL01000027.1"/>
</dbReference>
<comment type="similarity">
    <text evidence="6">Belongs to the peptidase M48 family.</text>
</comment>
<evidence type="ECO:0000256" key="3">
    <source>
        <dbReference type="ARBA" id="ARBA00022801"/>
    </source>
</evidence>
<dbReference type="EMBL" id="FNBL01000027">
    <property type="protein sequence ID" value="SDG51346.1"/>
    <property type="molecule type" value="Genomic_DNA"/>
</dbReference>
<protein>
    <submittedName>
        <fullName evidence="9">Peptidase family M48</fullName>
    </submittedName>
</protein>